<gene>
    <name evidence="1" type="ORF">SDC9_157071</name>
</gene>
<dbReference type="EMBL" id="VSSQ01055905">
    <property type="protein sequence ID" value="MPN09779.1"/>
    <property type="molecule type" value="Genomic_DNA"/>
</dbReference>
<sequence length="131" mass="15194">MNTMTFSPITIKVERVYKGSYFKEGETISLFVNGGYLPYREMEKSFHPDDVKAQQTKQTLSEAEKDSTWYFDEIDGRSFLKVGKKYLLHVHQNDYNEHFISGWGLGIQEINPDTGKLPSLQSVAEYMKKLK</sequence>
<organism evidence="1">
    <name type="scientific">bioreactor metagenome</name>
    <dbReference type="NCBI Taxonomy" id="1076179"/>
    <lineage>
        <taxon>unclassified sequences</taxon>
        <taxon>metagenomes</taxon>
        <taxon>ecological metagenomes</taxon>
    </lineage>
</organism>
<comment type="caution">
    <text evidence="1">The sequence shown here is derived from an EMBL/GenBank/DDBJ whole genome shotgun (WGS) entry which is preliminary data.</text>
</comment>
<dbReference type="AlphaFoldDB" id="A0A645F8W7"/>
<proteinExistence type="predicted"/>
<name>A0A645F8W7_9ZZZZ</name>
<reference evidence="1" key="1">
    <citation type="submission" date="2019-08" db="EMBL/GenBank/DDBJ databases">
        <authorList>
            <person name="Kucharzyk K."/>
            <person name="Murdoch R.W."/>
            <person name="Higgins S."/>
            <person name="Loffler F."/>
        </authorList>
    </citation>
    <scope>NUCLEOTIDE SEQUENCE</scope>
</reference>
<protein>
    <submittedName>
        <fullName evidence="1">Uncharacterized protein</fullName>
    </submittedName>
</protein>
<accession>A0A645F8W7</accession>
<evidence type="ECO:0000313" key="1">
    <source>
        <dbReference type="EMBL" id="MPN09779.1"/>
    </source>
</evidence>